<accession>W7YIR2</accession>
<reference evidence="1 2" key="1">
    <citation type="journal article" date="2014" name="Genome Announc.">
        <title>Draft Genome Sequence of Paenibacillus pini JCM 16418T, Isolated from the Rhizosphere of Pine Tree.</title>
        <authorList>
            <person name="Yuki M."/>
            <person name="Oshima K."/>
            <person name="Suda W."/>
            <person name="Oshida Y."/>
            <person name="Kitamura K."/>
            <person name="Iida Y."/>
            <person name="Hattori M."/>
            <person name="Ohkuma M."/>
        </authorList>
    </citation>
    <scope>NUCLEOTIDE SEQUENCE [LARGE SCALE GENOMIC DNA]</scope>
    <source>
        <strain evidence="1 2">JCM 16418</strain>
    </source>
</reference>
<organism evidence="1 2">
    <name type="scientific">Paenibacillus pini JCM 16418</name>
    <dbReference type="NCBI Taxonomy" id="1236976"/>
    <lineage>
        <taxon>Bacteria</taxon>
        <taxon>Bacillati</taxon>
        <taxon>Bacillota</taxon>
        <taxon>Bacilli</taxon>
        <taxon>Bacillales</taxon>
        <taxon>Paenibacillaceae</taxon>
        <taxon>Paenibacillus</taxon>
    </lineage>
</organism>
<evidence type="ECO:0000313" key="1">
    <source>
        <dbReference type="EMBL" id="GAF10785.1"/>
    </source>
</evidence>
<dbReference type="EMBL" id="BAVZ01000037">
    <property type="protein sequence ID" value="GAF10785.1"/>
    <property type="molecule type" value="Genomic_DNA"/>
</dbReference>
<protein>
    <submittedName>
        <fullName evidence="1">Uncharacterized protein</fullName>
    </submittedName>
</protein>
<name>W7YIR2_9BACL</name>
<comment type="caution">
    <text evidence="1">The sequence shown here is derived from an EMBL/GenBank/DDBJ whole genome shotgun (WGS) entry which is preliminary data.</text>
</comment>
<dbReference type="AlphaFoldDB" id="W7YIR2"/>
<gene>
    <name evidence="1" type="ORF">JCM16418_5005</name>
</gene>
<proteinExistence type="predicted"/>
<keyword evidence="2" id="KW-1185">Reference proteome</keyword>
<dbReference type="STRING" id="1236976.JCM16418_5005"/>
<dbReference type="Proteomes" id="UP000019364">
    <property type="component" value="Unassembled WGS sequence"/>
</dbReference>
<evidence type="ECO:0000313" key="2">
    <source>
        <dbReference type="Proteomes" id="UP000019364"/>
    </source>
</evidence>
<sequence>MVVDIDLNHLDSKQQIEARSCMEWLDRRLTTWSVIPSYIRIFKSEWREHVGSEELIPQEYRDKIKNVYDELKKRDHGEIDEKC</sequence>